<reference evidence="2" key="1">
    <citation type="submission" date="2019-06" db="EMBL/GenBank/DDBJ databases">
        <authorList>
            <person name="Zheng W."/>
        </authorList>
    </citation>
    <scope>NUCLEOTIDE SEQUENCE</scope>
    <source>
        <strain evidence="2">QDHG01</strain>
    </source>
</reference>
<sequence length="352" mass="39945">MKPNYSANMSLAHSTAKTTSSTMIFTIPMILSIISAKRSDQRPPFLHFFKFDSDFSFLTNLLNHITSQISDKVKIDAETLSVHFISKYGIVSPIHTQHPNFFSVISVDAQNIIVSVCEREKEVKSSDIEQVFSFSLPDPSQTQDVPSVGVSDHHDNCTIHVTKEDIEDTESDEDDEDDEDYLPTHLRTTTFPNNYNSSLTRKELDSDYFMDSSSASHRKPSLSKKRDVTKTKVANSISQASKAIRKRGRPPSSCKYSVKELEIIGEYKKIHLEDAAHFKSTLVKDLNAINPVYEARNTNPNIIWLKCSICERYLLRFEKGNVGGYYFNKNLYRGHSMNCHRLKNVSAQASDV</sequence>
<feature type="compositionally biased region" description="Acidic residues" evidence="1">
    <location>
        <begin position="165"/>
        <end position="181"/>
    </location>
</feature>
<feature type="compositionally biased region" description="Polar residues" evidence="1">
    <location>
        <begin position="186"/>
        <end position="198"/>
    </location>
</feature>
<feature type="region of interest" description="Disordered" evidence="1">
    <location>
        <begin position="162"/>
        <end position="198"/>
    </location>
</feature>
<evidence type="ECO:0000256" key="1">
    <source>
        <dbReference type="SAM" id="MobiDB-lite"/>
    </source>
</evidence>
<dbReference type="EMBL" id="RRYP01012213">
    <property type="protein sequence ID" value="TNV77261.1"/>
    <property type="molecule type" value="Genomic_DNA"/>
</dbReference>
<keyword evidence="3" id="KW-1185">Reference proteome</keyword>
<organism evidence="2 3">
    <name type="scientific">Halteria grandinella</name>
    <dbReference type="NCBI Taxonomy" id="5974"/>
    <lineage>
        <taxon>Eukaryota</taxon>
        <taxon>Sar</taxon>
        <taxon>Alveolata</taxon>
        <taxon>Ciliophora</taxon>
        <taxon>Intramacronucleata</taxon>
        <taxon>Spirotrichea</taxon>
        <taxon>Stichotrichia</taxon>
        <taxon>Sporadotrichida</taxon>
        <taxon>Halteriidae</taxon>
        <taxon>Halteria</taxon>
    </lineage>
</organism>
<proteinExistence type="predicted"/>
<comment type="caution">
    <text evidence="2">The sequence shown here is derived from an EMBL/GenBank/DDBJ whole genome shotgun (WGS) entry which is preliminary data.</text>
</comment>
<name>A0A8J8NNA6_HALGN</name>
<protein>
    <submittedName>
        <fullName evidence="2">Uncharacterized protein</fullName>
    </submittedName>
</protein>
<accession>A0A8J8NNA6</accession>
<feature type="region of interest" description="Disordered" evidence="1">
    <location>
        <begin position="211"/>
        <end position="231"/>
    </location>
</feature>
<gene>
    <name evidence="2" type="ORF">FGO68_gene747</name>
</gene>
<evidence type="ECO:0000313" key="2">
    <source>
        <dbReference type="EMBL" id="TNV77261.1"/>
    </source>
</evidence>
<dbReference type="Proteomes" id="UP000785679">
    <property type="component" value="Unassembled WGS sequence"/>
</dbReference>
<dbReference type="AlphaFoldDB" id="A0A8J8NNA6"/>
<evidence type="ECO:0000313" key="3">
    <source>
        <dbReference type="Proteomes" id="UP000785679"/>
    </source>
</evidence>